<dbReference type="Pfam" id="PF25976">
    <property type="entry name" value="LpqB_N"/>
    <property type="match status" value="1"/>
</dbReference>
<evidence type="ECO:0000313" key="4">
    <source>
        <dbReference type="Proteomes" id="UP001551482"/>
    </source>
</evidence>
<organism evidence="3 4">
    <name type="scientific">Streptodolium elevatio</name>
    <dbReference type="NCBI Taxonomy" id="3157996"/>
    <lineage>
        <taxon>Bacteria</taxon>
        <taxon>Bacillati</taxon>
        <taxon>Actinomycetota</taxon>
        <taxon>Actinomycetes</taxon>
        <taxon>Kitasatosporales</taxon>
        <taxon>Streptomycetaceae</taxon>
        <taxon>Streptodolium</taxon>
    </lineage>
</organism>
<comment type="caution">
    <text evidence="3">The sequence shown here is derived from an EMBL/GenBank/DDBJ whole genome shotgun (WGS) entry which is preliminary data.</text>
</comment>
<accession>A0ABV3DVH8</accession>
<evidence type="ECO:0000259" key="2">
    <source>
        <dbReference type="SMART" id="SM00909"/>
    </source>
</evidence>
<dbReference type="RefSeq" id="WP_358363606.1">
    <property type="nucleotide sequence ID" value="NZ_JBEZFP010000178.1"/>
</dbReference>
<evidence type="ECO:0000313" key="3">
    <source>
        <dbReference type="EMBL" id="MEU8139482.1"/>
    </source>
</evidence>
<dbReference type="InterPro" id="IPR019606">
    <property type="entry name" value="GerMN"/>
</dbReference>
<reference evidence="3 4" key="1">
    <citation type="submission" date="2024-06" db="EMBL/GenBank/DDBJ databases">
        <title>The Natural Products Discovery Center: Release of the First 8490 Sequenced Strains for Exploring Actinobacteria Biosynthetic Diversity.</title>
        <authorList>
            <person name="Kalkreuter E."/>
            <person name="Kautsar S.A."/>
            <person name="Yang D."/>
            <person name="Bader C.D."/>
            <person name="Teijaro C.N."/>
            <person name="Fluegel L."/>
            <person name="Davis C.M."/>
            <person name="Simpson J.R."/>
            <person name="Lauterbach L."/>
            <person name="Steele A.D."/>
            <person name="Gui C."/>
            <person name="Meng S."/>
            <person name="Li G."/>
            <person name="Viehrig K."/>
            <person name="Ye F."/>
            <person name="Su P."/>
            <person name="Kiefer A.F."/>
            <person name="Nichols A."/>
            <person name="Cepeda A.J."/>
            <person name="Yan W."/>
            <person name="Fan B."/>
            <person name="Jiang Y."/>
            <person name="Adhikari A."/>
            <person name="Zheng C.-J."/>
            <person name="Schuster L."/>
            <person name="Cowan T.M."/>
            <person name="Smanski M.J."/>
            <person name="Chevrette M.G."/>
            <person name="De Carvalho L.P.S."/>
            <person name="Shen B."/>
        </authorList>
    </citation>
    <scope>NUCLEOTIDE SEQUENCE [LARGE SCALE GENOMIC DNA]</scope>
    <source>
        <strain evidence="3 4">NPDC048946</strain>
    </source>
</reference>
<dbReference type="SMART" id="SM00909">
    <property type="entry name" value="Germane"/>
    <property type="match status" value="1"/>
</dbReference>
<feature type="region of interest" description="Disordered" evidence="1">
    <location>
        <begin position="1"/>
        <end position="28"/>
    </location>
</feature>
<gene>
    <name evidence="3" type="ORF">AB0C36_39040</name>
</gene>
<keyword evidence="4" id="KW-1185">Reference proteome</keyword>
<name>A0ABV3DVH8_9ACTN</name>
<dbReference type="SUPFAM" id="SSF82171">
    <property type="entry name" value="DPP6 N-terminal domain-like"/>
    <property type="match status" value="1"/>
</dbReference>
<dbReference type="Pfam" id="PF10647">
    <property type="entry name" value="Gmad1"/>
    <property type="match status" value="1"/>
</dbReference>
<feature type="domain" description="GerMN" evidence="2">
    <location>
        <begin position="249"/>
        <end position="339"/>
    </location>
</feature>
<dbReference type="Proteomes" id="UP001551482">
    <property type="component" value="Unassembled WGS sequence"/>
</dbReference>
<dbReference type="InterPro" id="IPR018910">
    <property type="entry name" value="LpqB_C"/>
</dbReference>
<protein>
    <submittedName>
        <fullName evidence="3">LpqB family beta-propeller domain-containing protein</fullName>
    </submittedName>
</protein>
<dbReference type="InterPro" id="IPR059026">
    <property type="entry name" value="LpqB_N"/>
</dbReference>
<sequence length="627" mass="67548">MNRTRHTSRSGRENPAGAASPRPRRRGHRVVPVLRAAAVACTLGLLASCASMPSGGGVKDVTHDEASGTEADEQQVRVFGVPPQPGEDPVDLVDGFLEALTSDEPDYQTAKKYLTPQAAEKWKPEAGIKIVEKTPSAYIGPGPTAEDTSAIVDVKSKQVGSVDDQLAYEPRPAPAPEDKVELKVVKNQDGQWRIEDLPDGVILSRADFERVYRPVNMYWFVDNDGESAGSRDQLLVPDPVYLRSRNALATTLVRKLLQGPNKWIAPVVRSDIPPNTRLLDHTVAIDDRRYVDLALSTGAPVGPVACKRMASQLLYTLGQVAKVESVRLTVDGQACEPVTPRDAAVFDPAATSATGATGYFLVPGRNSVSLVQSEDARPVPGQFGGALQFNEIAVDRDEEQIAGTALNDTKLWVGRMTADAQAELWATAEPGHVFEDPTWDGRGGLWVLESVGNKGPRTLYFIGKDFKIPVAVEGLDGGNITSIRMSPDGTRISMFVEHGTRGRLVMGRVNRGVDPANRLEPRPVVDGLRLVVPDLVELKSQSWQGASRLLVLGKTSEASVYPQFVDIDGGNVAQVNNAPSGVESMAAPNGRDQPLLAGVNDERIYRLEPDGWKAVTGTNGTKPVYPG</sequence>
<proteinExistence type="predicted"/>
<dbReference type="Pfam" id="PF10646">
    <property type="entry name" value="Germane"/>
    <property type="match status" value="1"/>
</dbReference>
<dbReference type="EMBL" id="JBEZFP010000178">
    <property type="protein sequence ID" value="MEU8139482.1"/>
    <property type="molecule type" value="Genomic_DNA"/>
</dbReference>
<evidence type="ECO:0000256" key="1">
    <source>
        <dbReference type="SAM" id="MobiDB-lite"/>
    </source>
</evidence>